<feature type="transmembrane region" description="Helical" evidence="1">
    <location>
        <begin position="414"/>
        <end position="432"/>
    </location>
</feature>
<evidence type="ECO:0000256" key="1">
    <source>
        <dbReference type="SAM" id="Phobius"/>
    </source>
</evidence>
<feature type="transmembrane region" description="Helical" evidence="1">
    <location>
        <begin position="167"/>
        <end position="185"/>
    </location>
</feature>
<dbReference type="Pfam" id="PF01970">
    <property type="entry name" value="TctA"/>
    <property type="match status" value="1"/>
</dbReference>
<feature type="domain" description="DUF112" evidence="2">
    <location>
        <begin position="18"/>
        <end position="439"/>
    </location>
</feature>
<feature type="transmembrane region" description="Helical" evidence="1">
    <location>
        <begin position="56"/>
        <end position="80"/>
    </location>
</feature>
<sequence>MDMFQTVLGQVLLSPALLGLIFLGMAIGVIVGMLPGLNATMAIALLLPLTYTMDPIPSISLLVAIFVGGMTGGCISAILLRIPGTPNSVATVLDGHAMAQSGRAGKALGLAIIASVFGTIFSGIILIIFAPTLARLALDFHTPEYVAAFFFALTAVVAVSSDSLLKGLIAALIGGLVATVGISSIDGLPRFDFGTPQLLGGLPLVPALVGLFAVSQIMRDALAPARPSNKVQSGLGWRAMLPEGREVLAHAPNALRSASIGTAVGILPAIGGGPAGLIAYAQARNSSKTPERFGRGEPAGVVAAEAANNATVGGALITAMTLGIPGDTVTAMLIGALTIQGVQPGPLMFANSPEVVYAIYISVMVASVMMFVFMLGSTGLLVRLLDVPRPVLLPALFVIACVGIYSLNGRMFEIWVMLGFGLLGFLMEQFRYPLPPVILGFLLGPPFEANLRKMLGQYESIVPLFTRPISLILIIAALVFLTLSLRSSRRMRPT</sequence>
<feature type="transmembrane region" description="Helical" evidence="1">
    <location>
        <begin position="107"/>
        <end position="130"/>
    </location>
</feature>
<evidence type="ECO:0000313" key="4">
    <source>
        <dbReference type="Proteomes" id="UP000309747"/>
    </source>
</evidence>
<dbReference type="PANTHER" id="PTHR35342">
    <property type="entry name" value="TRICARBOXYLIC TRANSPORT PROTEIN"/>
    <property type="match status" value="1"/>
</dbReference>
<feature type="transmembrane region" description="Helical" evidence="1">
    <location>
        <begin position="12"/>
        <end position="36"/>
    </location>
</feature>
<accession>A0A4V6WIQ2</accession>
<protein>
    <submittedName>
        <fullName evidence="3">Tat pathway signal protein</fullName>
    </submittedName>
</protein>
<dbReference type="PANTHER" id="PTHR35342:SF5">
    <property type="entry name" value="TRICARBOXYLIC TRANSPORT PROTEIN"/>
    <property type="match status" value="1"/>
</dbReference>
<keyword evidence="1" id="KW-1133">Transmembrane helix</keyword>
<evidence type="ECO:0000259" key="2">
    <source>
        <dbReference type="Pfam" id="PF01970"/>
    </source>
</evidence>
<name>A0A4V6WIQ2_9RHOB</name>
<organism evidence="3 4">
    <name type="scientific">Paracoccus gahaiensis</name>
    <dbReference type="NCBI Taxonomy" id="1706839"/>
    <lineage>
        <taxon>Bacteria</taxon>
        <taxon>Pseudomonadati</taxon>
        <taxon>Pseudomonadota</taxon>
        <taxon>Alphaproteobacteria</taxon>
        <taxon>Rhodobacterales</taxon>
        <taxon>Paracoccaceae</taxon>
        <taxon>Paracoccus</taxon>
    </lineage>
</organism>
<reference evidence="3 4" key="1">
    <citation type="submission" date="2019-04" db="EMBL/GenBank/DDBJ databases">
        <authorList>
            <person name="Li J."/>
        </authorList>
    </citation>
    <scope>NUCLEOTIDE SEQUENCE [LARGE SCALE GENOMIC DNA]</scope>
    <source>
        <strain evidence="3 4">KCTC 42687</strain>
    </source>
</reference>
<dbReference type="InterPro" id="IPR002823">
    <property type="entry name" value="DUF112_TM"/>
</dbReference>
<feature type="transmembrane region" description="Helical" evidence="1">
    <location>
        <begin position="387"/>
        <end position="407"/>
    </location>
</feature>
<keyword evidence="1" id="KW-0472">Membrane</keyword>
<comment type="caution">
    <text evidence="3">The sequence shown here is derived from an EMBL/GenBank/DDBJ whole genome shotgun (WGS) entry which is preliminary data.</text>
</comment>
<dbReference type="OrthoDB" id="9791872at2"/>
<proteinExistence type="predicted"/>
<gene>
    <name evidence="3" type="ORF">FA743_16005</name>
</gene>
<keyword evidence="1" id="KW-0812">Transmembrane</keyword>
<feature type="transmembrane region" description="Helical" evidence="1">
    <location>
        <begin position="355"/>
        <end position="375"/>
    </location>
</feature>
<dbReference type="Proteomes" id="UP000309747">
    <property type="component" value="Unassembled WGS sequence"/>
</dbReference>
<keyword evidence="4" id="KW-1185">Reference proteome</keyword>
<dbReference type="AlphaFoldDB" id="A0A4V6WIQ2"/>
<feature type="transmembrane region" description="Helical" evidence="1">
    <location>
        <begin position="197"/>
        <end position="218"/>
    </location>
</feature>
<feature type="transmembrane region" description="Helical" evidence="1">
    <location>
        <begin position="142"/>
        <end position="160"/>
    </location>
</feature>
<evidence type="ECO:0000313" key="3">
    <source>
        <dbReference type="EMBL" id="TJZ90268.1"/>
    </source>
</evidence>
<feature type="transmembrane region" description="Helical" evidence="1">
    <location>
        <begin position="464"/>
        <end position="485"/>
    </location>
</feature>
<dbReference type="RefSeq" id="WP_136887105.1">
    <property type="nucleotide sequence ID" value="NZ_SUNI01000018.1"/>
</dbReference>
<dbReference type="EMBL" id="SUNI01000018">
    <property type="protein sequence ID" value="TJZ90268.1"/>
    <property type="molecule type" value="Genomic_DNA"/>
</dbReference>